<keyword evidence="4" id="KW-1185">Reference proteome</keyword>
<organism evidence="3 4">
    <name type="scientific">Tupaia chinensis</name>
    <name type="common">Chinese tree shrew</name>
    <name type="synonym">Tupaia belangeri chinensis</name>
    <dbReference type="NCBI Taxonomy" id="246437"/>
    <lineage>
        <taxon>Eukaryota</taxon>
        <taxon>Metazoa</taxon>
        <taxon>Chordata</taxon>
        <taxon>Craniata</taxon>
        <taxon>Vertebrata</taxon>
        <taxon>Euteleostomi</taxon>
        <taxon>Mammalia</taxon>
        <taxon>Eutheria</taxon>
        <taxon>Euarchontoglires</taxon>
        <taxon>Scandentia</taxon>
        <taxon>Tupaiidae</taxon>
        <taxon>Tupaia</taxon>
    </lineage>
</organism>
<proteinExistence type="predicted"/>
<keyword evidence="2" id="KW-0812">Transmembrane</keyword>
<protein>
    <submittedName>
        <fullName evidence="3">Putative cationic amino acid transporter</fullName>
    </submittedName>
</protein>
<keyword evidence="2" id="KW-1133">Transmembrane helix</keyword>
<reference evidence="4" key="1">
    <citation type="submission" date="2012-07" db="EMBL/GenBank/DDBJ databases">
        <title>Genome of the Chinese tree shrew, a rising model animal genetically related to primates.</title>
        <authorList>
            <person name="Zhang G."/>
            <person name="Fan Y."/>
            <person name="Yao Y."/>
            <person name="Huang Z."/>
        </authorList>
    </citation>
    <scope>NUCLEOTIDE SEQUENCE [LARGE SCALE GENOMIC DNA]</scope>
</reference>
<sequence>MKARMKLQQGWCGAKKGKHRSKLDSRGCLLQTVRGQDMRVREGALLPAAGMLIYFGYGIWNSTLEISAREEALHQSTYQRYDMDDPFSTEEGFSYATEGESQAWGGPAEDKGFYYQQMSDAKANSRTSSKAKSKSKHKHNSEALIANEELDYSPE</sequence>
<dbReference type="Proteomes" id="UP000011518">
    <property type="component" value="Unassembled WGS sequence"/>
</dbReference>
<name>L8YEQ8_TUPCH</name>
<reference evidence="4" key="2">
    <citation type="journal article" date="2013" name="Nat. Commun.">
        <title>Genome of the Chinese tree shrew.</title>
        <authorList>
            <person name="Fan Y."/>
            <person name="Huang Z.Y."/>
            <person name="Cao C.C."/>
            <person name="Chen C.S."/>
            <person name="Chen Y.X."/>
            <person name="Fan D.D."/>
            <person name="He J."/>
            <person name="Hou H.L."/>
            <person name="Hu L."/>
            <person name="Hu X.T."/>
            <person name="Jiang X.T."/>
            <person name="Lai R."/>
            <person name="Lang Y.S."/>
            <person name="Liang B."/>
            <person name="Liao S.G."/>
            <person name="Mu D."/>
            <person name="Ma Y.Y."/>
            <person name="Niu Y.Y."/>
            <person name="Sun X.Q."/>
            <person name="Xia J.Q."/>
            <person name="Xiao J."/>
            <person name="Xiong Z.Q."/>
            <person name="Xu L."/>
            <person name="Yang L."/>
            <person name="Zhang Y."/>
            <person name="Zhao W."/>
            <person name="Zhao X.D."/>
            <person name="Zheng Y.T."/>
            <person name="Zhou J.M."/>
            <person name="Zhu Y.B."/>
            <person name="Zhang G.J."/>
            <person name="Wang J."/>
            <person name="Yao Y.G."/>
        </authorList>
    </citation>
    <scope>NUCLEOTIDE SEQUENCE [LARGE SCALE GENOMIC DNA]</scope>
</reference>
<dbReference type="EMBL" id="KB364124">
    <property type="protein sequence ID" value="ELV12886.1"/>
    <property type="molecule type" value="Genomic_DNA"/>
</dbReference>
<feature type="region of interest" description="Disordered" evidence="1">
    <location>
        <begin position="89"/>
        <end position="155"/>
    </location>
</feature>
<keyword evidence="2" id="KW-0472">Membrane</keyword>
<dbReference type="InParanoid" id="L8YEQ8"/>
<evidence type="ECO:0000256" key="1">
    <source>
        <dbReference type="SAM" id="MobiDB-lite"/>
    </source>
</evidence>
<evidence type="ECO:0000256" key="2">
    <source>
        <dbReference type="SAM" id="Phobius"/>
    </source>
</evidence>
<feature type="transmembrane region" description="Helical" evidence="2">
    <location>
        <begin position="43"/>
        <end position="60"/>
    </location>
</feature>
<feature type="compositionally biased region" description="Basic residues" evidence="1">
    <location>
        <begin position="129"/>
        <end position="139"/>
    </location>
</feature>
<evidence type="ECO:0000313" key="4">
    <source>
        <dbReference type="Proteomes" id="UP000011518"/>
    </source>
</evidence>
<evidence type="ECO:0000313" key="3">
    <source>
        <dbReference type="EMBL" id="ELV12886.1"/>
    </source>
</evidence>
<gene>
    <name evidence="3" type="ORF">TREES_T100017339</name>
</gene>
<accession>L8YEQ8</accession>
<dbReference type="STRING" id="246437.L8YEQ8"/>
<dbReference type="AlphaFoldDB" id="L8YEQ8"/>